<dbReference type="NCBIfam" id="NF012161">
    <property type="entry name" value="bla_class_D_main"/>
    <property type="match status" value="1"/>
</dbReference>
<comment type="catalytic activity">
    <reaction evidence="1 8">
        <text>a beta-lactam + H2O = a substituted beta-amino acid</text>
        <dbReference type="Rhea" id="RHEA:20401"/>
        <dbReference type="ChEBI" id="CHEBI:15377"/>
        <dbReference type="ChEBI" id="CHEBI:35627"/>
        <dbReference type="ChEBI" id="CHEBI:140347"/>
        <dbReference type="EC" id="3.5.2.6"/>
    </reaction>
</comment>
<dbReference type="EC" id="3.5.2.6" evidence="3 8"/>
<dbReference type="GO" id="GO:0008800">
    <property type="term" value="F:beta-lactamase activity"/>
    <property type="evidence" value="ECO:0007669"/>
    <property type="project" value="UniProtKB-UniRule"/>
</dbReference>
<evidence type="ECO:0000256" key="1">
    <source>
        <dbReference type="ARBA" id="ARBA00001526"/>
    </source>
</evidence>
<feature type="active site" description="Acyl-ester intermediate" evidence="7">
    <location>
        <position position="78"/>
    </location>
</feature>
<dbReference type="RefSeq" id="WP_133324249.1">
    <property type="nucleotide sequence ID" value="NZ_SMYL01000001.1"/>
</dbReference>
<feature type="chain" id="PRO_5020825669" description="Beta-lactamase" evidence="9">
    <location>
        <begin position="31"/>
        <end position="272"/>
    </location>
</feature>
<dbReference type="OrthoDB" id="9762883at2"/>
<protein>
    <recommendedName>
        <fullName evidence="3 8">Beta-lactamase</fullName>
        <ecNumber evidence="3 8">3.5.2.6</ecNumber>
    </recommendedName>
</protein>
<dbReference type="Proteomes" id="UP000294829">
    <property type="component" value="Unassembled WGS sequence"/>
</dbReference>
<dbReference type="InterPro" id="IPR001460">
    <property type="entry name" value="PCN-bd_Tpept"/>
</dbReference>
<feature type="modified residue" description="N6-carboxylysine" evidence="7">
    <location>
        <position position="81"/>
    </location>
</feature>
<evidence type="ECO:0000256" key="3">
    <source>
        <dbReference type="ARBA" id="ARBA00012865"/>
    </source>
</evidence>
<dbReference type="EMBL" id="SMYL01000001">
    <property type="protein sequence ID" value="TDK68009.1"/>
    <property type="molecule type" value="Genomic_DNA"/>
</dbReference>
<evidence type="ECO:0000256" key="4">
    <source>
        <dbReference type="ARBA" id="ARBA00022729"/>
    </source>
</evidence>
<dbReference type="SUPFAM" id="SSF56601">
    <property type="entry name" value="beta-lactamase/transpeptidase-like"/>
    <property type="match status" value="1"/>
</dbReference>
<organism evidence="11 12">
    <name type="scientific">Sapientia aquatica</name>
    <dbReference type="NCBI Taxonomy" id="1549640"/>
    <lineage>
        <taxon>Bacteria</taxon>
        <taxon>Pseudomonadati</taxon>
        <taxon>Pseudomonadota</taxon>
        <taxon>Betaproteobacteria</taxon>
        <taxon>Burkholderiales</taxon>
        <taxon>Oxalobacteraceae</taxon>
        <taxon>Sapientia</taxon>
    </lineage>
</organism>
<dbReference type="Gene3D" id="3.40.710.10">
    <property type="entry name" value="DD-peptidase/beta-lactamase superfamily"/>
    <property type="match status" value="1"/>
</dbReference>
<keyword evidence="5 8" id="KW-0378">Hydrolase</keyword>
<evidence type="ECO:0000313" key="11">
    <source>
        <dbReference type="EMBL" id="TDK68009.1"/>
    </source>
</evidence>
<dbReference type="GO" id="GO:0008658">
    <property type="term" value="F:penicillin binding"/>
    <property type="evidence" value="ECO:0007669"/>
    <property type="project" value="InterPro"/>
</dbReference>
<evidence type="ECO:0000256" key="8">
    <source>
        <dbReference type="RuleBase" id="RU361140"/>
    </source>
</evidence>
<name>A0A4R5W4R6_9BURK</name>
<proteinExistence type="inferred from homology"/>
<gene>
    <name evidence="11" type="primary">blaOXA</name>
    <name evidence="11" type="ORF">E2I14_00150</name>
</gene>
<feature type="domain" description="Penicillin-binding protein transpeptidase" evidence="10">
    <location>
        <begin position="60"/>
        <end position="262"/>
    </location>
</feature>
<evidence type="ECO:0000256" key="2">
    <source>
        <dbReference type="ARBA" id="ARBA00007898"/>
    </source>
</evidence>
<dbReference type="GO" id="GO:0071555">
    <property type="term" value="P:cell wall organization"/>
    <property type="evidence" value="ECO:0007669"/>
    <property type="project" value="TreeGrafter"/>
</dbReference>
<keyword evidence="12" id="KW-1185">Reference proteome</keyword>
<evidence type="ECO:0000313" key="12">
    <source>
        <dbReference type="Proteomes" id="UP000294829"/>
    </source>
</evidence>
<dbReference type="PANTHER" id="PTHR30627">
    <property type="entry name" value="PEPTIDOGLYCAN D,D-TRANSPEPTIDASE"/>
    <property type="match status" value="1"/>
</dbReference>
<dbReference type="AlphaFoldDB" id="A0A4R5W4R6"/>
<dbReference type="PROSITE" id="PS00337">
    <property type="entry name" value="BETA_LACTAMASE_D"/>
    <property type="match status" value="1"/>
</dbReference>
<dbReference type="PANTHER" id="PTHR30627:SF6">
    <property type="entry name" value="BETA-LACTAMASE YBXI-RELATED"/>
    <property type="match status" value="1"/>
</dbReference>
<dbReference type="Pfam" id="PF00905">
    <property type="entry name" value="Transpeptidase"/>
    <property type="match status" value="1"/>
</dbReference>
<dbReference type="GO" id="GO:0005886">
    <property type="term" value="C:plasma membrane"/>
    <property type="evidence" value="ECO:0007669"/>
    <property type="project" value="TreeGrafter"/>
</dbReference>
<comment type="similarity">
    <text evidence="2 8">Belongs to the class-D beta-lactamase family.</text>
</comment>
<evidence type="ECO:0000256" key="6">
    <source>
        <dbReference type="ARBA" id="ARBA00023251"/>
    </source>
</evidence>
<dbReference type="InterPro" id="IPR012338">
    <property type="entry name" value="Beta-lactam/transpept-like"/>
</dbReference>
<dbReference type="InterPro" id="IPR050515">
    <property type="entry name" value="Beta-lactam/transpept"/>
</dbReference>
<feature type="signal peptide" evidence="9">
    <location>
        <begin position="1"/>
        <end position="30"/>
    </location>
</feature>
<evidence type="ECO:0000259" key="10">
    <source>
        <dbReference type="Pfam" id="PF00905"/>
    </source>
</evidence>
<evidence type="ECO:0000256" key="9">
    <source>
        <dbReference type="SAM" id="SignalP"/>
    </source>
</evidence>
<keyword evidence="6 8" id="KW-0046">Antibiotic resistance</keyword>
<dbReference type="InterPro" id="IPR002137">
    <property type="entry name" value="Beta-lactam_class-D_AS"/>
</dbReference>
<keyword evidence="4 9" id="KW-0732">Signal</keyword>
<evidence type="ECO:0000256" key="7">
    <source>
        <dbReference type="PIRSR" id="PIRSR602137-50"/>
    </source>
</evidence>
<evidence type="ECO:0000256" key="5">
    <source>
        <dbReference type="ARBA" id="ARBA00022801"/>
    </source>
</evidence>
<dbReference type="GO" id="GO:0017001">
    <property type="term" value="P:antibiotic catabolic process"/>
    <property type="evidence" value="ECO:0007669"/>
    <property type="project" value="InterPro"/>
</dbReference>
<dbReference type="GO" id="GO:0046677">
    <property type="term" value="P:response to antibiotic"/>
    <property type="evidence" value="ECO:0007669"/>
    <property type="project" value="UniProtKB-UniRule"/>
</dbReference>
<sequence>MIGFQSVLKLVVKCIVGALVATLVSASANAIDWQDSPAIAALFAKADLQGTFVIYDVSANTYTGFNRSRAETRFIPASTFKLPNSLIGLATGAVNSVDEIFPWDGKPRWMKSWEKDMDLREAIKLSAVPVYQEVARRVGLQRMQQNVSKIGYGNSEIGTVIDDFWLDGSLRISAVEQTGFLSKLAQGTLPFPNAVQASVRDIARLEQGSDWTLYGKTGWSTREQPIGWWVGWVEKNGRYYAFALNIDMPEQADAAKRIEIGKASLLALGVLN</sequence>
<reference evidence="11 12" key="1">
    <citation type="submission" date="2019-03" db="EMBL/GenBank/DDBJ databases">
        <title>Sapientia aquatica gen. nov., sp. nov., isolated from a crater lake.</title>
        <authorList>
            <person name="Felfoldi T."/>
            <person name="Szabo A."/>
            <person name="Toth E."/>
            <person name="Schumann P."/>
            <person name="Keki Z."/>
            <person name="Marialigeti K."/>
            <person name="Mathe I."/>
        </authorList>
    </citation>
    <scope>NUCLEOTIDE SEQUENCE [LARGE SCALE GENOMIC DNA]</scope>
    <source>
        <strain evidence="11 12">SA-152</strain>
    </source>
</reference>
<accession>A0A4R5W4R6</accession>
<comment type="caution">
    <text evidence="11">The sequence shown here is derived from an EMBL/GenBank/DDBJ whole genome shotgun (WGS) entry which is preliminary data.</text>
</comment>